<evidence type="ECO:0000313" key="2">
    <source>
        <dbReference type="Proteomes" id="UP000504627"/>
    </source>
</evidence>
<dbReference type="InParanoid" id="A0A7R5K460"/>
<keyword evidence="1" id="KW-0812">Transmembrane</keyword>
<protein>
    <submittedName>
        <fullName evidence="3">Uncharacterized protein LOC120322596</fullName>
    </submittedName>
</protein>
<evidence type="ECO:0000313" key="3">
    <source>
        <dbReference type="RefSeq" id="XP_039234255.1"/>
    </source>
</evidence>
<evidence type="ECO:0000256" key="1">
    <source>
        <dbReference type="SAM" id="Phobius"/>
    </source>
</evidence>
<dbReference type="RefSeq" id="XP_039234255.1">
    <property type="nucleotide sequence ID" value="XM_039378321.1"/>
</dbReference>
<name>A0A7R5K460_9PASS</name>
<feature type="transmembrane region" description="Helical" evidence="1">
    <location>
        <begin position="167"/>
        <end position="188"/>
    </location>
</feature>
<dbReference type="AlphaFoldDB" id="A0A7R5K460"/>
<keyword evidence="1" id="KW-1133">Transmembrane helix</keyword>
<reference evidence="3" key="1">
    <citation type="submission" date="2025-08" db="UniProtKB">
        <authorList>
            <consortium name="RefSeq"/>
        </authorList>
    </citation>
    <scope>IDENTIFICATION</scope>
    <source>
        <tissue evidence="3">Muscle</tissue>
    </source>
</reference>
<organism evidence="2 3">
    <name type="scientific">Pipra filicauda</name>
    <name type="common">Wire-tailed manakin</name>
    <dbReference type="NCBI Taxonomy" id="649802"/>
    <lineage>
        <taxon>Eukaryota</taxon>
        <taxon>Metazoa</taxon>
        <taxon>Chordata</taxon>
        <taxon>Craniata</taxon>
        <taxon>Vertebrata</taxon>
        <taxon>Euteleostomi</taxon>
        <taxon>Archelosauria</taxon>
        <taxon>Archosauria</taxon>
        <taxon>Dinosauria</taxon>
        <taxon>Saurischia</taxon>
        <taxon>Theropoda</taxon>
        <taxon>Coelurosauria</taxon>
        <taxon>Aves</taxon>
        <taxon>Neognathae</taxon>
        <taxon>Neoaves</taxon>
        <taxon>Telluraves</taxon>
        <taxon>Australaves</taxon>
        <taxon>Passeriformes</taxon>
        <taxon>Pipridae</taxon>
        <taxon>Pipra</taxon>
    </lineage>
</organism>
<dbReference type="GeneID" id="120322596"/>
<keyword evidence="2" id="KW-1185">Reference proteome</keyword>
<sequence>MAKFLCSYMSSFSQGLTLLRRQKKNIIGAEKLLFISPQPCPLSGLPRISSEKPGPSAEKLLREEAAPSLLRSGIGSSLYPSMKRGGIPARASRRQRESPFPLFSFPSRRVRESPFGFSRNPRAQQRPLPATTEQLQALLLQGSNSAPCWSWLELCRKAKNFFFGWEFGCRIVVCFLFFWCATYTHIWFNKGLLSFSFSTFLPLDPLNSDLQLLRGGSLVFLITHPP</sequence>
<proteinExistence type="predicted"/>
<gene>
    <name evidence="3" type="primary">LOC120322596</name>
</gene>
<accession>A0A7R5K460</accession>
<keyword evidence="1" id="KW-0472">Membrane</keyword>
<dbReference type="Proteomes" id="UP000504627">
    <property type="component" value="Unplaced"/>
</dbReference>